<evidence type="ECO:0000313" key="1">
    <source>
        <dbReference type="EMBL" id="MFG6460777.1"/>
    </source>
</evidence>
<dbReference type="EMBL" id="JBIGHX010000001">
    <property type="protein sequence ID" value="MFG6460777.1"/>
    <property type="molecule type" value="Genomic_DNA"/>
</dbReference>
<protein>
    <submittedName>
        <fullName evidence="1">DUF6683 family protein</fullName>
    </submittedName>
</protein>
<reference evidence="1 2" key="1">
    <citation type="submission" date="2024-08" db="EMBL/GenBank/DDBJ databases">
        <authorList>
            <person name="Lu H."/>
        </authorList>
    </citation>
    <scope>NUCLEOTIDE SEQUENCE [LARGE SCALE GENOMIC DNA]</scope>
    <source>
        <strain evidence="1 2">DXS20W</strain>
    </source>
</reference>
<sequence length="47" mass="5180">MSRQLARLAVPLIAATNLRQSARANLHVLLGNAVDTVRFTPQGLRLR</sequence>
<organism evidence="1 2">
    <name type="scientific">Pelomonas lactea</name>
    <dbReference type="NCBI Taxonomy" id="3299030"/>
    <lineage>
        <taxon>Bacteria</taxon>
        <taxon>Pseudomonadati</taxon>
        <taxon>Pseudomonadota</taxon>
        <taxon>Betaproteobacteria</taxon>
        <taxon>Burkholderiales</taxon>
        <taxon>Sphaerotilaceae</taxon>
        <taxon>Roseateles</taxon>
    </lineage>
</organism>
<dbReference type="Proteomes" id="UP001606302">
    <property type="component" value="Unassembled WGS sequence"/>
</dbReference>
<dbReference type="InterPro" id="IPR046505">
    <property type="entry name" value="DUF6683"/>
</dbReference>
<accession>A0ABW7GFP1</accession>
<evidence type="ECO:0000313" key="2">
    <source>
        <dbReference type="Proteomes" id="UP001606302"/>
    </source>
</evidence>
<comment type="caution">
    <text evidence="1">The sequence shown here is derived from an EMBL/GenBank/DDBJ whole genome shotgun (WGS) entry which is preliminary data.</text>
</comment>
<keyword evidence="2" id="KW-1185">Reference proteome</keyword>
<dbReference type="Pfam" id="PF20388">
    <property type="entry name" value="DUF6683"/>
    <property type="match status" value="1"/>
</dbReference>
<name>A0ABW7GFP1_9BURK</name>
<proteinExistence type="predicted"/>
<gene>
    <name evidence="1" type="ORF">ACG04Q_04270</name>
</gene>